<dbReference type="EMBL" id="CM046514">
    <property type="protein sequence ID" value="KAI8650452.1"/>
    <property type="molecule type" value="Genomic_DNA"/>
</dbReference>
<protein>
    <submittedName>
        <fullName evidence="1">Uncharacterized protein</fullName>
    </submittedName>
</protein>
<evidence type="ECO:0000313" key="1">
    <source>
        <dbReference type="EMBL" id="KAI8650452.1"/>
    </source>
</evidence>
<organism evidence="1 2">
    <name type="scientific">Fusarium keratoplasticum</name>
    <dbReference type="NCBI Taxonomy" id="1328300"/>
    <lineage>
        <taxon>Eukaryota</taxon>
        <taxon>Fungi</taxon>
        <taxon>Dikarya</taxon>
        <taxon>Ascomycota</taxon>
        <taxon>Pezizomycotina</taxon>
        <taxon>Sordariomycetes</taxon>
        <taxon>Hypocreomycetidae</taxon>
        <taxon>Hypocreales</taxon>
        <taxon>Nectriaceae</taxon>
        <taxon>Fusarium</taxon>
        <taxon>Fusarium solani species complex</taxon>
    </lineage>
</organism>
<accession>A0ACC0QDS2</accession>
<keyword evidence="2" id="KW-1185">Reference proteome</keyword>
<gene>
    <name evidence="1" type="ORF">NCS57_01379000</name>
</gene>
<comment type="caution">
    <text evidence="1">The sequence shown here is derived from an EMBL/GenBank/DDBJ whole genome shotgun (WGS) entry which is preliminary data.</text>
</comment>
<evidence type="ECO:0000313" key="2">
    <source>
        <dbReference type="Proteomes" id="UP001065298"/>
    </source>
</evidence>
<reference evidence="1" key="1">
    <citation type="submission" date="2022-06" db="EMBL/GenBank/DDBJ databases">
        <title>Fusarium solani species complex genomes reveal bases of compartmentalisation and animal pathogenesis.</title>
        <authorList>
            <person name="Tsai I.J."/>
        </authorList>
    </citation>
    <scope>NUCLEOTIDE SEQUENCE</scope>
    <source>
        <strain evidence="1">Fu6.1</strain>
    </source>
</reference>
<name>A0ACC0QDS2_9HYPO</name>
<sequence length="1087" mass="124651">MAARDRNSIYSFGEDGVTASVASGRLLRLSRHFDQQDFGYCVDPPYMPEPYYVVDRITSLLSMADDLFENQGIDPKVDVLGSIFDMSTKVVHDRWPLFTIEVLGGNTKVQFVASGGTVYQTYEFNFEGTDIQLPEVAMRTDLLIRQLDFIDPSNSFNKHEPLDDAYKTELSGKVSIPVIAEGDDEPAIALTCGDVDGHRVTTAASLNLSNSPSSPHCWVSGKEIRTWDQNLYLPPKSLVEVPFQIIKAGDFLERHKEWPVPPEAGEAIQTWIKELDKTNKLGRYAFPRYSEEPTDSFYFTDHVFIWRAIKSAESLGLEAMLNVPVQPESEDHEKTQSMKNNGKMRNYSSIHIQDQILRRFTTENPVSKKRMIAVSRSPAHNRFLLRTKDSGLFDAMDAGLFDKPGAQKGQDYWQNKVDVWKNLIDCQIYHEDNDDTTWDEPLRFALSFIMAQVGQRMNRRPAGEMGAHAMSVLLQSTWPNGLFAGQLDANKEPIFYHDEVKRDAYWAISFEIPYILWKYLRLASTSNRLPQPQSKDGSSFRGTKVDSSSDFELLKSLRDLLLSQISAKGSAYPVVTSMQHSFPFNNVVDQKNIVELADEWLYNEPDFFAHVTKRNEESTPVLDSRDAWRGILKLWVSDRVAIAVVDVPRTKDTKKNSLSLDHLMRRFRDASDLEDFMQQKRFQTKAKKRFCASFGESPEFNKGYHQTASEQAAMIAFSDRHASYDKFFSEVTTAELNKWTTELHLSFYAIDRTGSSFSPRMVSRRLREDGTPKRLTRVAMSFRFDGDFFDRYWTCHFLESDRLMPKNFNVEDEVKALLRPNGIRGTSDKKAPWRQRRVLELLLFGRIMLRMQKCTTGILEEAKHNTWRKLSGSDSEAEGEPGNSFGEVDYDTFLTTSRQCQQYQQMLQTVEQDLHDNLAKIELWMNREKERETEKPRWTFNDESRYRSVISKLLVSNQHCIQELTRSHASISNFNDALTKKLEIIRSDLDQRRADDIKRFTYVTVVFLPLGFATGVFSMNGAPAGRTLSSMVITAVVALLTTGLLLKLAERLEMLYNWCSRHVHRLVASLRRRILGRGRGKVAFDGV</sequence>
<proteinExistence type="predicted"/>
<dbReference type="Proteomes" id="UP001065298">
    <property type="component" value="Chromosome 12"/>
</dbReference>